<comment type="caution">
    <text evidence="2">The sequence shown here is derived from an EMBL/GenBank/DDBJ whole genome shotgun (WGS) entry which is preliminary data.</text>
</comment>
<dbReference type="Proteomes" id="UP001367508">
    <property type="component" value="Unassembled WGS sequence"/>
</dbReference>
<reference evidence="2 3" key="1">
    <citation type="submission" date="2024-01" db="EMBL/GenBank/DDBJ databases">
        <title>The genomes of 5 underutilized Papilionoideae crops provide insights into root nodulation and disease resistanc.</title>
        <authorList>
            <person name="Jiang F."/>
        </authorList>
    </citation>
    <scope>NUCLEOTIDE SEQUENCE [LARGE SCALE GENOMIC DNA]</scope>
    <source>
        <strain evidence="2">LVBAO_FW01</strain>
        <tissue evidence="2">Leaves</tissue>
    </source>
</reference>
<proteinExistence type="predicted"/>
<gene>
    <name evidence="2" type="ORF">VNO77_30737</name>
</gene>
<organism evidence="2 3">
    <name type="scientific">Canavalia gladiata</name>
    <name type="common">Sword bean</name>
    <name type="synonym">Dolichos gladiatus</name>
    <dbReference type="NCBI Taxonomy" id="3824"/>
    <lineage>
        <taxon>Eukaryota</taxon>
        <taxon>Viridiplantae</taxon>
        <taxon>Streptophyta</taxon>
        <taxon>Embryophyta</taxon>
        <taxon>Tracheophyta</taxon>
        <taxon>Spermatophyta</taxon>
        <taxon>Magnoliopsida</taxon>
        <taxon>eudicotyledons</taxon>
        <taxon>Gunneridae</taxon>
        <taxon>Pentapetalae</taxon>
        <taxon>rosids</taxon>
        <taxon>fabids</taxon>
        <taxon>Fabales</taxon>
        <taxon>Fabaceae</taxon>
        <taxon>Papilionoideae</taxon>
        <taxon>50 kb inversion clade</taxon>
        <taxon>NPAAA clade</taxon>
        <taxon>indigoferoid/millettioid clade</taxon>
        <taxon>Phaseoleae</taxon>
        <taxon>Canavalia</taxon>
    </lineage>
</organism>
<feature type="compositionally biased region" description="Polar residues" evidence="1">
    <location>
        <begin position="1"/>
        <end position="13"/>
    </location>
</feature>
<feature type="region of interest" description="Disordered" evidence="1">
    <location>
        <begin position="87"/>
        <end position="110"/>
    </location>
</feature>
<dbReference type="EMBL" id="JAYMYQ010000007">
    <property type="protein sequence ID" value="KAK7320860.1"/>
    <property type="molecule type" value="Genomic_DNA"/>
</dbReference>
<keyword evidence="3" id="KW-1185">Reference proteome</keyword>
<protein>
    <submittedName>
        <fullName evidence="2">Uncharacterized protein</fullName>
    </submittedName>
</protein>
<dbReference type="AlphaFoldDB" id="A0AAN9KNB0"/>
<accession>A0AAN9KNB0</accession>
<name>A0AAN9KNB0_CANGL</name>
<evidence type="ECO:0000313" key="3">
    <source>
        <dbReference type="Proteomes" id="UP001367508"/>
    </source>
</evidence>
<evidence type="ECO:0000313" key="2">
    <source>
        <dbReference type="EMBL" id="KAK7320860.1"/>
    </source>
</evidence>
<feature type="compositionally biased region" description="Low complexity" evidence="1">
    <location>
        <begin position="87"/>
        <end position="102"/>
    </location>
</feature>
<evidence type="ECO:0000256" key="1">
    <source>
        <dbReference type="SAM" id="MobiDB-lite"/>
    </source>
</evidence>
<feature type="region of interest" description="Disordered" evidence="1">
    <location>
        <begin position="1"/>
        <end position="25"/>
    </location>
</feature>
<sequence length="110" mass="11982">MAQLRPSLQSDSVGPNPPPLDNVSDNNLIKGLKGIHQLVRIFDDLIQQVFSTCCGAENRHAYNEVARKAEYNPPLFVSNGSSTFENINLSSSRSSHNSNINNDVNAQTAA</sequence>